<name>A0A417YQ07_9BACI</name>
<comment type="caution">
    <text evidence="3">The sequence shown here is derived from an EMBL/GenBank/DDBJ whole genome shotgun (WGS) entry which is preliminary data.</text>
</comment>
<feature type="chain" id="PRO_5019371079" description="Sporulation protein" evidence="2">
    <location>
        <begin position="22"/>
        <end position="232"/>
    </location>
</feature>
<evidence type="ECO:0000313" key="3">
    <source>
        <dbReference type="EMBL" id="RHW35759.1"/>
    </source>
</evidence>
<dbReference type="InterPro" id="IPR019076">
    <property type="entry name" value="Spore_lipoprot_YhcN/YlaJ-like"/>
</dbReference>
<proteinExistence type="predicted"/>
<feature type="signal peptide" evidence="2">
    <location>
        <begin position="1"/>
        <end position="21"/>
    </location>
</feature>
<dbReference type="PROSITE" id="PS51257">
    <property type="entry name" value="PROKAR_LIPOPROTEIN"/>
    <property type="match status" value="1"/>
</dbReference>
<evidence type="ECO:0008006" key="5">
    <source>
        <dbReference type="Google" id="ProtNLM"/>
    </source>
</evidence>
<dbReference type="Proteomes" id="UP000284416">
    <property type="component" value="Unassembled WGS sequence"/>
</dbReference>
<sequence>MRKAKKALLVCLFLLTLGACGTDNSFNGSKAGINRLNTNKIGENRQVKVSQKAARSVERLAEVQSAHVIVDNTDAYVAIRPNDAQSMRAQGYRTNHKEDGDKNTGPLVNPGYHGHGDGTKTGEYSGTGIGGGSIEGLALEDNQGKVFGVHNTTDTSNPKIIMDSSYSGISASFIQSLANQVMKAEGSVEKIYLSFDPDFYMRMNRFADDINNRQIGIVRDFRRTVNGIFQDQ</sequence>
<evidence type="ECO:0000256" key="1">
    <source>
        <dbReference type="SAM" id="MobiDB-lite"/>
    </source>
</evidence>
<keyword evidence="4" id="KW-1185">Reference proteome</keyword>
<protein>
    <recommendedName>
        <fullName evidence="5">Sporulation protein</fullName>
    </recommendedName>
</protein>
<dbReference type="EMBL" id="QWEG01000013">
    <property type="protein sequence ID" value="RHW35759.1"/>
    <property type="molecule type" value="Genomic_DNA"/>
</dbReference>
<dbReference type="RefSeq" id="WP_118923436.1">
    <property type="nucleotide sequence ID" value="NZ_QWEG01000013.1"/>
</dbReference>
<gene>
    <name evidence="3" type="ORF">D1B31_19165</name>
</gene>
<dbReference type="Pfam" id="PF09580">
    <property type="entry name" value="Spore_YhcN_YlaJ"/>
    <property type="match status" value="1"/>
</dbReference>
<evidence type="ECO:0000313" key="4">
    <source>
        <dbReference type="Proteomes" id="UP000284416"/>
    </source>
</evidence>
<keyword evidence="2" id="KW-0732">Signal</keyword>
<evidence type="ECO:0000256" key="2">
    <source>
        <dbReference type="SAM" id="SignalP"/>
    </source>
</evidence>
<dbReference type="AlphaFoldDB" id="A0A417YQ07"/>
<reference evidence="3 4" key="1">
    <citation type="journal article" date="2017" name="Int. J. Syst. Evol. Microbiol.">
        <title>Bacillus notoginsengisoli sp. nov., a novel bacterium isolated from the rhizosphere of Panax notoginseng.</title>
        <authorList>
            <person name="Zhang M.Y."/>
            <person name="Cheng J."/>
            <person name="Cai Y."/>
            <person name="Zhang T.Y."/>
            <person name="Wu Y.Y."/>
            <person name="Manikprabhu D."/>
            <person name="Li W.J."/>
            <person name="Zhang Y.X."/>
        </authorList>
    </citation>
    <scope>NUCLEOTIDE SEQUENCE [LARGE SCALE GENOMIC DNA]</scope>
    <source>
        <strain evidence="3 4">JCM 30743</strain>
    </source>
</reference>
<accession>A0A417YQ07</accession>
<feature type="region of interest" description="Disordered" evidence="1">
    <location>
        <begin position="90"/>
        <end position="115"/>
    </location>
</feature>
<dbReference type="OrthoDB" id="2877465at2"/>
<organism evidence="3 4">
    <name type="scientific">Neobacillus notoginsengisoli</name>
    <dbReference type="NCBI Taxonomy" id="1578198"/>
    <lineage>
        <taxon>Bacteria</taxon>
        <taxon>Bacillati</taxon>
        <taxon>Bacillota</taxon>
        <taxon>Bacilli</taxon>
        <taxon>Bacillales</taxon>
        <taxon>Bacillaceae</taxon>
        <taxon>Neobacillus</taxon>
    </lineage>
</organism>